<feature type="domain" description="J" evidence="1">
    <location>
        <begin position="116"/>
        <end position="171"/>
    </location>
</feature>
<protein>
    <recommendedName>
        <fullName evidence="1">J domain-containing protein</fullName>
    </recommendedName>
</protein>
<comment type="caution">
    <text evidence="2">The sequence shown here is derived from an EMBL/GenBank/DDBJ whole genome shotgun (WGS) entry which is preliminary data.</text>
</comment>
<dbReference type="SMART" id="SM00271">
    <property type="entry name" value="DnaJ"/>
    <property type="match status" value="1"/>
</dbReference>
<name>A0A0F9LXX7_9ZZZZ</name>
<dbReference type="SUPFAM" id="SSF46565">
    <property type="entry name" value="Chaperone J-domain"/>
    <property type="match status" value="1"/>
</dbReference>
<dbReference type="PROSITE" id="PS50076">
    <property type="entry name" value="DNAJ_2"/>
    <property type="match status" value="1"/>
</dbReference>
<dbReference type="InterPro" id="IPR036869">
    <property type="entry name" value="J_dom_sf"/>
</dbReference>
<dbReference type="Gene3D" id="1.10.287.110">
    <property type="entry name" value="DnaJ domain"/>
    <property type="match status" value="1"/>
</dbReference>
<dbReference type="Pfam" id="PF00226">
    <property type="entry name" value="DnaJ"/>
    <property type="match status" value="1"/>
</dbReference>
<accession>A0A0F9LXX7</accession>
<evidence type="ECO:0000259" key="1">
    <source>
        <dbReference type="PROSITE" id="PS50076"/>
    </source>
</evidence>
<evidence type="ECO:0000313" key="2">
    <source>
        <dbReference type="EMBL" id="KKM69235.1"/>
    </source>
</evidence>
<reference evidence="2" key="1">
    <citation type="journal article" date="2015" name="Nature">
        <title>Complex archaea that bridge the gap between prokaryotes and eukaryotes.</title>
        <authorList>
            <person name="Spang A."/>
            <person name="Saw J.H."/>
            <person name="Jorgensen S.L."/>
            <person name="Zaremba-Niedzwiedzka K."/>
            <person name="Martijn J."/>
            <person name="Lind A.E."/>
            <person name="van Eijk R."/>
            <person name="Schleper C."/>
            <person name="Guy L."/>
            <person name="Ettema T.J."/>
        </authorList>
    </citation>
    <scope>NUCLEOTIDE SEQUENCE</scope>
</reference>
<proteinExistence type="predicted"/>
<organism evidence="2">
    <name type="scientific">marine sediment metagenome</name>
    <dbReference type="NCBI Taxonomy" id="412755"/>
    <lineage>
        <taxon>unclassified sequences</taxon>
        <taxon>metagenomes</taxon>
        <taxon>ecological metagenomes</taxon>
    </lineage>
</organism>
<gene>
    <name evidence="2" type="ORF">LCGC14_1452850</name>
</gene>
<dbReference type="AlphaFoldDB" id="A0A0F9LXX7"/>
<dbReference type="InterPro" id="IPR001623">
    <property type="entry name" value="DnaJ_domain"/>
</dbReference>
<dbReference type="EMBL" id="LAZR01010023">
    <property type="protein sequence ID" value="KKM69235.1"/>
    <property type="molecule type" value="Genomic_DNA"/>
</dbReference>
<dbReference type="CDD" id="cd06257">
    <property type="entry name" value="DnaJ"/>
    <property type="match status" value="1"/>
</dbReference>
<sequence length="171" mass="19133">MASMIQTDKTVAQTLADLRKVFSAWAIEDWEPVPMEQGPGYKVRYYRNKTWTEVGSFNQPTKSMNLRVCFQVVDNLRRWEARGVTGLIQTGGGSSAAFMGGALVATNDIERESYEEACATLGVEAGASVEEIKRVFQVKVQFAHPDKGGDPERFKRLNKAYEYILKVKGSQ</sequence>